<accession>A0A2G8SJM1</accession>
<evidence type="ECO:0000256" key="1">
    <source>
        <dbReference type="ARBA" id="ARBA00022574"/>
    </source>
</evidence>
<keyword evidence="2" id="KW-0677">Repeat</keyword>
<dbReference type="STRING" id="1077348.A0A2G8SJM1"/>
<feature type="repeat" description="WD" evidence="3">
    <location>
        <begin position="466"/>
        <end position="498"/>
    </location>
</feature>
<dbReference type="SUPFAM" id="SSF50978">
    <property type="entry name" value="WD40 repeat-like"/>
    <property type="match status" value="1"/>
</dbReference>
<name>A0A2G8SJM1_9APHY</name>
<protein>
    <submittedName>
        <fullName evidence="4">Uncharacterized protein</fullName>
    </submittedName>
</protein>
<dbReference type="InterPro" id="IPR015943">
    <property type="entry name" value="WD40/YVTN_repeat-like_dom_sf"/>
</dbReference>
<dbReference type="CDD" id="cd00200">
    <property type="entry name" value="WD40"/>
    <property type="match status" value="1"/>
</dbReference>
<comment type="caution">
    <text evidence="4">The sequence shown here is derived from an EMBL/GenBank/DDBJ whole genome shotgun (WGS) entry which is preliminary data.</text>
</comment>
<evidence type="ECO:0000313" key="4">
    <source>
        <dbReference type="EMBL" id="PIL33748.1"/>
    </source>
</evidence>
<dbReference type="InterPro" id="IPR001680">
    <property type="entry name" value="WD40_rpt"/>
</dbReference>
<dbReference type="SMART" id="SM00320">
    <property type="entry name" value="WD40"/>
    <property type="match status" value="6"/>
</dbReference>
<dbReference type="AlphaFoldDB" id="A0A2G8SJM1"/>
<reference evidence="4 5" key="1">
    <citation type="journal article" date="2015" name="Sci. Rep.">
        <title>Chromosome-level genome map provides insights into diverse defense mechanisms in the medicinal fungus Ganoderma sinense.</title>
        <authorList>
            <person name="Zhu Y."/>
            <person name="Xu J."/>
            <person name="Sun C."/>
            <person name="Zhou S."/>
            <person name="Xu H."/>
            <person name="Nelson D.R."/>
            <person name="Qian J."/>
            <person name="Song J."/>
            <person name="Luo H."/>
            <person name="Xiang L."/>
            <person name="Li Y."/>
            <person name="Xu Z."/>
            <person name="Ji A."/>
            <person name="Wang L."/>
            <person name="Lu S."/>
            <person name="Hayward A."/>
            <person name="Sun W."/>
            <person name="Li X."/>
            <person name="Schwartz D.C."/>
            <person name="Wang Y."/>
            <person name="Chen S."/>
        </authorList>
    </citation>
    <scope>NUCLEOTIDE SEQUENCE [LARGE SCALE GENOMIC DNA]</scope>
    <source>
        <strain evidence="4 5">ZZ0214-1</strain>
    </source>
</reference>
<dbReference type="PROSITE" id="PS50082">
    <property type="entry name" value="WD_REPEATS_2"/>
    <property type="match status" value="3"/>
</dbReference>
<proteinExistence type="predicted"/>
<dbReference type="PRINTS" id="PR00320">
    <property type="entry name" value="GPROTEINBRPT"/>
</dbReference>
<dbReference type="PANTHER" id="PTHR19879:SF9">
    <property type="entry name" value="TRANSCRIPTION INITIATION FACTOR TFIID SUBUNIT 5"/>
    <property type="match status" value="1"/>
</dbReference>
<dbReference type="Pfam" id="PF00400">
    <property type="entry name" value="WD40"/>
    <property type="match status" value="5"/>
</dbReference>
<dbReference type="Proteomes" id="UP000230002">
    <property type="component" value="Unassembled WGS sequence"/>
</dbReference>
<organism evidence="4 5">
    <name type="scientific">Ganoderma sinense ZZ0214-1</name>
    <dbReference type="NCBI Taxonomy" id="1077348"/>
    <lineage>
        <taxon>Eukaryota</taxon>
        <taxon>Fungi</taxon>
        <taxon>Dikarya</taxon>
        <taxon>Basidiomycota</taxon>
        <taxon>Agaricomycotina</taxon>
        <taxon>Agaricomycetes</taxon>
        <taxon>Polyporales</taxon>
        <taxon>Polyporaceae</taxon>
        <taxon>Ganoderma</taxon>
    </lineage>
</organism>
<dbReference type="PROSITE" id="PS50294">
    <property type="entry name" value="WD_REPEATS_REGION"/>
    <property type="match status" value="3"/>
</dbReference>
<evidence type="ECO:0000256" key="2">
    <source>
        <dbReference type="ARBA" id="ARBA00022737"/>
    </source>
</evidence>
<keyword evidence="5" id="KW-1185">Reference proteome</keyword>
<feature type="repeat" description="WD" evidence="3">
    <location>
        <begin position="614"/>
        <end position="655"/>
    </location>
</feature>
<sequence>MRLPIELCEWIIDEARDDPQSLHQLSLACVAFVHRARYHLFTSIIIRNVKQMESYLEFLAEHPWIPARVQKVTLSASIPKDNDKPNIRLLEVIPAHVFNSLPSLQAWSMEVRSSGHLPLKTPSLSLHRSVLRWYRRHGSRIRNLELDNISFKDISDFMGLVSSLVNIHGLRCSRISFRTEREPESSLAKPGTLRISTLEISTSVDTRAIEYVLARSTATLRSIRFSIFHYYPDYFGRLEKAMRWPKQLTSLVLVVNVGAEPVMDNSNKSLYQFLRGSAGILERVERSHMRDVRVEFNTDPISRLGSCLSHATTSLEACKVLEGALLTFPDPRILVSDVVGVQRAGRADFWSSVIGRAFPTLNERGLLTINAMHTGPLNPPDLLGHKSGVTCLVASHDSKQVVSASLDGTVIIWDSSRGTVLRQWLAHEGAVNDLALSPDDRRLVSVGGNAPVVWAIDNGVQNLAQLSGHKRAVTTCAWSPDGALIASGSRDGTVRIWNSHDPFQQRDMLGYRSAGPGLPSSLQFSPDARYLAWIFHHGCSVWKPLQVVGELPKKLPSHPDRDGVSINAFSFDPESRRVATAHGNPDRQGLGVDNLDACVVRIWDVATGAALAVLTGHWKRVTSVAFSPDGRSLLSASDDKSARVWDVESGEETAFLERVASEVAQTFFSPDGKYGATGASWEGQAFSLWRTEDGSCVAEFDEHARARGRVTHIAFSPNCEFLASGDHDGIVHIRSLLKPLP</sequence>
<dbReference type="OrthoDB" id="2615105at2759"/>
<dbReference type="Gene3D" id="2.130.10.10">
    <property type="entry name" value="YVTN repeat-like/Quinoprotein amine dehydrogenase"/>
    <property type="match status" value="2"/>
</dbReference>
<dbReference type="InterPro" id="IPR019775">
    <property type="entry name" value="WD40_repeat_CS"/>
</dbReference>
<dbReference type="PROSITE" id="PS00678">
    <property type="entry name" value="WD_REPEATS_1"/>
    <property type="match status" value="1"/>
</dbReference>
<evidence type="ECO:0000256" key="3">
    <source>
        <dbReference type="PROSITE-ProRule" id="PRU00221"/>
    </source>
</evidence>
<gene>
    <name evidence="4" type="ORF">GSI_04373</name>
</gene>
<keyword evidence="1 3" id="KW-0853">WD repeat</keyword>
<dbReference type="PANTHER" id="PTHR19879">
    <property type="entry name" value="TRANSCRIPTION INITIATION FACTOR TFIID"/>
    <property type="match status" value="1"/>
</dbReference>
<dbReference type="InterPro" id="IPR020472">
    <property type="entry name" value="WD40_PAC1"/>
</dbReference>
<dbReference type="InterPro" id="IPR036322">
    <property type="entry name" value="WD40_repeat_dom_sf"/>
</dbReference>
<feature type="repeat" description="WD" evidence="3">
    <location>
        <begin position="382"/>
        <end position="423"/>
    </location>
</feature>
<evidence type="ECO:0000313" key="5">
    <source>
        <dbReference type="Proteomes" id="UP000230002"/>
    </source>
</evidence>
<dbReference type="EMBL" id="AYKW01000007">
    <property type="protein sequence ID" value="PIL33748.1"/>
    <property type="molecule type" value="Genomic_DNA"/>
</dbReference>
<dbReference type="PROSITE" id="PS51257">
    <property type="entry name" value="PROKAR_LIPOPROTEIN"/>
    <property type="match status" value="1"/>
</dbReference>